<evidence type="ECO:0000256" key="2">
    <source>
        <dbReference type="ARBA" id="ARBA00010136"/>
    </source>
</evidence>
<dbReference type="GO" id="GO:0005615">
    <property type="term" value="C:extracellular space"/>
    <property type="evidence" value="ECO:0007669"/>
    <property type="project" value="TreeGrafter"/>
</dbReference>
<evidence type="ECO:0000256" key="4">
    <source>
        <dbReference type="ARBA" id="ARBA00022670"/>
    </source>
</evidence>
<dbReference type="InterPro" id="IPR024571">
    <property type="entry name" value="ERAP1-like_C_dom"/>
</dbReference>
<dbReference type="PANTHER" id="PTHR11533">
    <property type="entry name" value="PROTEASE M1 ZINC METALLOPROTEASE"/>
    <property type="match status" value="1"/>
</dbReference>
<dbReference type="InterPro" id="IPR012778">
    <property type="entry name" value="Pept_M1_aminopeptidase"/>
</dbReference>
<evidence type="ECO:0000256" key="8">
    <source>
        <dbReference type="ARBA" id="ARBA00023049"/>
    </source>
</evidence>
<feature type="domain" description="Peptidase M1 membrane alanine aminopeptidase" evidence="9">
    <location>
        <begin position="228"/>
        <end position="442"/>
    </location>
</feature>
<dbReference type="GO" id="GO:0042277">
    <property type="term" value="F:peptide binding"/>
    <property type="evidence" value="ECO:0007669"/>
    <property type="project" value="TreeGrafter"/>
</dbReference>
<dbReference type="FunFam" id="2.60.40.1730:FF:000010">
    <property type="entry name" value="Putative aminopeptidase N"/>
    <property type="match status" value="1"/>
</dbReference>
<keyword evidence="3" id="KW-0031">Aminopeptidase</keyword>
<keyword evidence="6" id="KW-0378">Hydrolase</keyword>
<dbReference type="Pfam" id="PF11838">
    <property type="entry name" value="ERAP1_C"/>
    <property type="match status" value="1"/>
</dbReference>
<dbReference type="InterPro" id="IPR001930">
    <property type="entry name" value="Peptidase_M1"/>
</dbReference>
<dbReference type="Pfam" id="PF17900">
    <property type="entry name" value="Peptidase_M1_N"/>
    <property type="match status" value="1"/>
</dbReference>
<reference evidence="12" key="1">
    <citation type="submission" date="2020-05" db="EMBL/GenBank/DDBJ databases">
        <authorList>
            <person name="Chiriac C."/>
            <person name="Salcher M."/>
            <person name="Ghai R."/>
            <person name="Kavagutti S V."/>
        </authorList>
    </citation>
    <scope>NUCLEOTIDE SEQUENCE</scope>
</reference>
<dbReference type="InterPro" id="IPR027268">
    <property type="entry name" value="Peptidase_M4/M1_CTD_sf"/>
</dbReference>
<keyword evidence="5" id="KW-0479">Metal-binding</keyword>
<dbReference type="SUPFAM" id="SSF63737">
    <property type="entry name" value="Leukotriene A4 hydrolase N-terminal domain"/>
    <property type="match status" value="1"/>
</dbReference>
<dbReference type="GO" id="GO:0016020">
    <property type="term" value="C:membrane"/>
    <property type="evidence" value="ECO:0007669"/>
    <property type="project" value="TreeGrafter"/>
</dbReference>
<dbReference type="Gene3D" id="2.60.40.1730">
    <property type="entry name" value="tricorn interacting facor f3 domain"/>
    <property type="match status" value="1"/>
</dbReference>
<protein>
    <submittedName>
        <fullName evidence="12">Unannotated protein</fullName>
    </submittedName>
</protein>
<keyword evidence="7" id="KW-0862">Zinc</keyword>
<dbReference type="EMBL" id="CAESAK010000025">
    <property type="protein sequence ID" value="CAB4332636.1"/>
    <property type="molecule type" value="Genomic_DNA"/>
</dbReference>
<dbReference type="InterPro" id="IPR050344">
    <property type="entry name" value="Peptidase_M1_aminopeptidases"/>
</dbReference>
<keyword evidence="4" id="KW-0645">Protease</keyword>
<evidence type="ECO:0000256" key="6">
    <source>
        <dbReference type="ARBA" id="ARBA00022801"/>
    </source>
</evidence>
<comment type="cofactor">
    <cofactor evidence="1">
        <name>Zn(2+)</name>
        <dbReference type="ChEBI" id="CHEBI:29105"/>
    </cofactor>
</comment>
<name>A0A6J5YSX7_9ZZZZ</name>
<dbReference type="InterPro" id="IPR045357">
    <property type="entry name" value="Aminopeptidase_N-like_N"/>
</dbReference>
<dbReference type="FunFam" id="1.10.390.10:FF:000004">
    <property type="entry name" value="Aminopeptidase N"/>
    <property type="match status" value="1"/>
</dbReference>
<accession>A0A6J5YSX7</accession>
<dbReference type="CDD" id="cd09602">
    <property type="entry name" value="M1_APN"/>
    <property type="match status" value="1"/>
</dbReference>
<evidence type="ECO:0000256" key="7">
    <source>
        <dbReference type="ARBA" id="ARBA00022833"/>
    </source>
</evidence>
<dbReference type="InterPro" id="IPR042097">
    <property type="entry name" value="Aminopeptidase_N-like_N_sf"/>
</dbReference>
<gene>
    <name evidence="12" type="ORF">UFOPK3775_00300</name>
</gene>
<dbReference type="GO" id="GO:0006508">
    <property type="term" value="P:proteolysis"/>
    <property type="evidence" value="ECO:0007669"/>
    <property type="project" value="UniProtKB-KW"/>
</dbReference>
<dbReference type="GO" id="GO:0005737">
    <property type="term" value="C:cytoplasm"/>
    <property type="evidence" value="ECO:0007669"/>
    <property type="project" value="TreeGrafter"/>
</dbReference>
<evidence type="ECO:0000259" key="10">
    <source>
        <dbReference type="Pfam" id="PF11838"/>
    </source>
</evidence>
<evidence type="ECO:0000256" key="1">
    <source>
        <dbReference type="ARBA" id="ARBA00001947"/>
    </source>
</evidence>
<sequence>MPGVNLTRAEAQERSSILKVHSYEVDLDLTTGSETFIVKTLVKFDGLKPGATTFIDAVGKSVIKAEFNGAAFDTKFDGESIYLPPLAASNELYVELEGIYSHSGEGLHRFEDPADGEVYLYTQHEVPDARRTFVCFDQPDLKATFAITAKVPGHWEVISNNPVKSKEDIGTDKKWTFTTTPLLSTYLTALVAGPYHKVESEYKGAKVVPLGLYCRKSLAEHMDSEELFDITRRGFAAFEKDFGLAYPFDKYDQIAVAEFNAGAMENAGCVTFAENYFVFRSKVTDKEYNWRANVILHEMAHMWFGDLVTMTWWDDLWLNESFAEWASYHTLAYATRFTNSWTVFNAERKNWAYRQDQLSSTHPIAVDMYDLEAVKTNFDGITYAKGASVLQQLVAYVGLEAFIAGLKKYFEKHAWGNTTLNDLIVELEASSGRDLKPWIATWLQTSGVNTWRPELVIDGDTYSSVAVKQEAPLVPAGSTELRPHRMAVGLYDIAGGKVVLRKRIELDVADATTVVPELAGEKTADLVVLNDGDLSYGKLRFDERSIATLKSHLGNIEDSLTRALAWSAVWDMTRDGELAASDYVPMVLAALASESDVAVVATQLLQLGTSVELYAADKNREALRAQLADGVEKLLDGAAAGSDLQLQYVRSFASTAKSPTQVEKVRSILDGKVAGVTVDANLRWTLLNSLVERGAATVAEVEAELTNDKSADGEKAAAFGRAVVPDASVKAAAWELATTTELSNHIQLQTLMGFNRASQRELTAGYVDKYFDLILGYWTSHTYEYAYNVTAVGFPTYQVSDSLLKKTEGWLAGAGKDAPIGLHRAISEQRDALVRALKAQAKDN</sequence>
<dbReference type="Gene3D" id="1.10.390.10">
    <property type="entry name" value="Neutral Protease Domain 2"/>
    <property type="match status" value="1"/>
</dbReference>
<keyword evidence="8" id="KW-0482">Metalloprotease</keyword>
<proteinExistence type="inferred from homology"/>
<comment type="similarity">
    <text evidence="2">Belongs to the peptidase M1 family.</text>
</comment>
<feature type="domain" description="Aminopeptidase N-like N-terminal" evidence="11">
    <location>
        <begin position="89"/>
        <end position="187"/>
    </location>
</feature>
<dbReference type="GO" id="GO:0043171">
    <property type="term" value="P:peptide catabolic process"/>
    <property type="evidence" value="ECO:0007669"/>
    <property type="project" value="TreeGrafter"/>
</dbReference>
<evidence type="ECO:0000259" key="11">
    <source>
        <dbReference type="Pfam" id="PF17900"/>
    </source>
</evidence>
<evidence type="ECO:0000256" key="3">
    <source>
        <dbReference type="ARBA" id="ARBA00022438"/>
    </source>
</evidence>
<dbReference type="InterPro" id="IPR014782">
    <property type="entry name" value="Peptidase_M1_dom"/>
</dbReference>
<dbReference type="GO" id="GO:0070006">
    <property type="term" value="F:metalloaminopeptidase activity"/>
    <property type="evidence" value="ECO:0007669"/>
    <property type="project" value="TreeGrafter"/>
</dbReference>
<dbReference type="PRINTS" id="PR00756">
    <property type="entry name" value="ALADIPTASE"/>
</dbReference>
<evidence type="ECO:0000313" key="12">
    <source>
        <dbReference type="EMBL" id="CAB4332636.1"/>
    </source>
</evidence>
<feature type="domain" description="ERAP1-like C-terminal" evidence="10">
    <location>
        <begin position="526"/>
        <end position="833"/>
    </location>
</feature>
<organism evidence="12">
    <name type="scientific">freshwater metagenome</name>
    <dbReference type="NCBI Taxonomy" id="449393"/>
    <lineage>
        <taxon>unclassified sequences</taxon>
        <taxon>metagenomes</taxon>
        <taxon>ecological metagenomes</taxon>
    </lineage>
</organism>
<dbReference type="Pfam" id="PF01433">
    <property type="entry name" value="Peptidase_M1"/>
    <property type="match status" value="1"/>
</dbReference>
<dbReference type="GO" id="GO:0008270">
    <property type="term" value="F:zinc ion binding"/>
    <property type="evidence" value="ECO:0007669"/>
    <property type="project" value="InterPro"/>
</dbReference>
<dbReference type="PANTHER" id="PTHR11533:SF174">
    <property type="entry name" value="PUROMYCIN-SENSITIVE AMINOPEPTIDASE-RELATED"/>
    <property type="match status" value="1"/>
</dbReference>
<dbReference type="SUPFAM" id="SSF55486">
    <property type="entry name" value="Metalloproteases ('zincins'), catalytic domain"/>
    <property type="match status" value="1"/>
</dbReference>
<evidence type="ECO:0000259" key="9">
    <source>
        <dbReference type="Pfam" id="PF01433"/>
    </source>
</evidence>
<dbReference type="AlphaFoldDB" id="A0A6J5YSX7"/>
<dbReference type="NCBIfam" id="TIGR02412">
    <property type="entry name" value="pepN_strep_liv"/>
    <property type="match status" value="1"/>
</dbReference>
<evidence type="ECO:0000256" key="5">
    <source>
        <dbReference type="ARBA" id="ARBA00022723"/>
    </source>
</evidence>